<feature type="compositionally biased region" description="Polar residues" evidence="7">
    <location>
        <begin position="1316"/>
        <end position="1327"/>
    </location>
</feature>
<name>M2N643_BAUPA</name>
<protein>
    <recommendedName>
        <fullName evidence="8">Telomere-associated protein Rif1 N-terminal domain-containing protein</fullName>
    </recommendedName>
</protein>
<evidence type="ECO:0000256" key="1">
    <source>
        <dbReference type="ARBA" id="ARBA00004123"/>
    </source>
</evidence>
<evidence type="ECO:0000259" key="8">
    <source>
        <dbReference type="Pfam" id="PF12231"/>
    </source>
</evidence>
<dbReference type="RefSeq" id="XP_007673192.1">
    <property type="nucleotide sequence ID" value="XM_007675002.1"/>
</dbReference>
<dbReference type="SUPFAM" id="SSF48371">
    <property type="entry name" value="ARM repeat"/>
    <property type="match status" value="1"/>
</dbReference>
<keyword evidence="6" id="KW-0131">Cell cycle</keyword>
<feature type="compositionally biased region" description="Polar residues" evidence="7">
    <location>
        <begin position="1236"/>
        <end position="1249"/>
    </location>
</feature>
<dbReference type="eggNOG" id="ENOG502QSZW">
    <property type="taxonomic scope" value="Eukaryota"/>
</dbReference>
<gene>
    <name evidence="9" type="ORF">BAUCODRAFT_153681</name>
</gene>
<dbReference type="Pfam" id="PF12231">
    <property type="entry name" value="Rif1_N"/>
    <property type="match status" value="1"/>
</dbReference>
<evidence type="ECO:0000313" key="10">
    <source>
        <dbReference type="Proteomes" id="UP000011761"/>
    </source>
</evidence>
<feature type="compositionally biased region" description="Basic and acidic residues" evidence="7">
    <location>
        <begin position="1250"/>
        <end position="1259"/>
    </location>
</feature>
<feature type="compositionally biased region" description="Polar residues" evidence="7">
    <location>
        <begin position="1480"/>
        <end position="1489"/>
    </location>
</feature>
<feature type="domain" description="Telomere-associated protein Rif1 N-terminal" evidence="8">
    <location>
        <begin position="160"/>
        <end position="532"/>
    </location>
</feature>
<dbReference type="HOGENOM" id="CLU_000830_1_0_1"/>
<accession>M2N643</accession>
<keyword evidence="10" id="KW-1185">Reference proteome</keyword>
<comment type="subcellular location">
    <subcellularLocation>
        <location evidence="2">Chromosome</location>
        <location evidence="2">Telomere</location>
    </subcellularLocation>
    <subcellularLocation>
        <location evidence="1">Nucleus</location>
    </subcellularLocation>
</comment>
<evidence type="ECO:0000313" key="9">
    <source>
        <dbReference type="EMBL" id="EMC99498.1"/>
    </source>
</evidence>
<dbReference type="InterPro" id="IPR022031">
    <property type="entry name" value="Rif1_N"/>
</dbReference>
<feature type="compositionally biased region" description="Low complexity" evidence="7">
    <location>
        <begin position="1266"/>
        <end position="1292"/>
    </location>
</feature>
<evidence type="ECO:0000256" key="6">
    <source>
        <dbReference type="ARBA" id="ARBA00023306"/>
    </source>
</evidence>
<dbReference type="InterPro" id="IPR016024">
    <property type="entry name" value="ARM-type_fold"/>
</dbReference>
<dbReference type="OrthoDB" id="1659429at2759"/>
<dbReference type="PANTHER" id="PTHR22928">
    <property type="entry name" value="TELOMERE-ASSOCIATED PROTEIN RIF1"/>
    <property type="match status" value="1"/>
</dbReference>
<evidence type="ECO:0000256" key="3">
    <source>
        <dbReference type="ARBA" id="ARBA00022454"/>
    </source>
</evidence>
<dbReference type="PANTHER" id="PTHR22928:SF3">
    <property type="entry name" value="TELOMERE-ASSOCIATED PROTEIN RIF1"/>
    <property type="match status" value="1"/>
</dbReference>
<dbReference type="GO" id="GO:0005634">
    <property type="term" value="C:nucleus"/>
    <property type="evidence" value="ECO:0007669"/>
    <property type="project" value="UniProtKB-SubCell"/>
</dbReference>
<feature type="region of interest" description="Disordered" evidence="7">
    <location>
        <begin position="1145"/>
        <end position="1173"/>
    </location>
</feature>
<feature type="compositionally biased region" description="Polar residues" evidence="7">
    <location>
        <begin position="1705"/>
        <end position="1715"/>
    </location>
</feature>
<dbReference type="GO" id="GO:0000723">
    <property type="term" value="P:telomere maintenance"/>
    <property type="evidence" value="ECO:0007669"/>
    <property type="project" value="TreeGrafter"/>
</dbReference>
<feature type="region of interest" description="Disordered" evidence="7">
    <location>
        <begin position="91"/>
        <end position="132"/>
    </location>
</feature>
<dbReference type="Proteomes" id="UP000011761">
    <property type="component" value="Unassembled WGS sequence"/>
</dbReference>
<feature type="compositionally biased region" description="Basic and acidic residues" evidence="7">
    <location>
        <begin position="1649"/>
        <end position="1661"/>
    </location>
</feature>
<feature type="compositionally biased region" description="Polar residues" evidence="7">
    <location>
        <begin position="1679"/>
        <end position="1691"/>
    </location>
</feature>
<evidence type="ECO:0000256" key="4">
    <source>
        <dbReference type="ARBA" id="ARBA00022895"/>
    </source>
</evidence>
<sequence length="1780" mass="195233">MVSSMSSAFDSLPTRPPTPPRDHAEPVSENIRSVDDGNEVQQGLTRLPEGSNLQADASASATSPPSSQEPPGSVNAKRVGFSPSLTYHRIAAGGDASSPNAHLRKRKPLRKDAQPPRSILKASALPPPSTPDEVEVKLSYFSPEEPGSFARMLQSIFQQLASPSVSARLDAYLALNGTLQAYGGVPDSQAISARMSLLVQFLTRDMAWKNHKGELSVNIVTQALKLTATMMFNSTLLEAMDYDFRTFIIDRCVTVVETVGMPKALVKSHMYMLAQQRFQSSVITPTRADRIISAVLTVEERCSGSSIIATRLAVYQRLLDQAPLSMLHRMRDWFEHVIHGMLSTIKDIRDHAISTCMLAGHVLGTHSRASRTVLELLQSEINEGKTFCDYIIEQLMQMISQAEMGAYVPQIWSTIILFFRNKQFTLERWSDFKAWLKPIQRCLNSNNVGVRYQAYLAWNKLVFATMPDASTSRKMLEMLQVPITTGMDRSPRDAFARQARQWALESYYTVLYYTLRPGLTHSEVDTAWDVFVQPVLAGMIKANVDGRRTASGVIASLCSTYPGMWNATAVSESKAIMTEDLPGLDPKWVRSRLARVMNVVEQLLGYSLANPVEATNVQQMWRCIMRSVGAAGTQEIRSSSDLKQAIALIVNALRRFWDSANQTRPAAESGPLITYFTTLAEIAAEGVGTARMTEDVLLIAPDSQVQAITTPSHRASKHQSAPQCALALIFDRLQASPATLESFSAIETAANTLLELLTSTRRSACGRVELLARITKSRGSIHASHASAGVASILWICVAQSASTIMERLACEADNSEPCSLGIELRHASAILAEGLLHLSHSSEVAERVYDAVFRLLKSTRLVATKKARSAGVVVAVLEPFAAAMREIASPMGLAVRLRLTSDLMTPATWANSKQEFEKAKRVLWGVGLAPNSVGPFSPYVSLYEVIDSAMQDAYDQLESLVHDMEALSTVGMLLRSALAFLQACPKSLLVGAVEKLQRCLATWIEDRERKTAPYRQLIDSVCLAGHGVLQLIESFTRTGSVLIKALEPLLLASMLSPHKVMVNDTVRFWNRTFGEQTVLEYPENLAKVLYQRSREADIALPGFPDSLSGQQETALPAFYESQPEVSPSKRFTLSDAQIFSSDSRRQAITTFEPETTRSSPSKRHPSCGPNVLLDDVRRSATIKPPLRPRHDDSQIEFAPVESLSPMPQNESHMLTERQKEVKRKQQELAPLFPELSSSPMMNQASTNNDPHKVLDFHTEVNPARSSTPDDLPDADALSSDDLPSSPTPSSAKDVESAAVEANDNEGVVDGDTEGEWSSSPPRQSAAHQEERLSSPSPLNERLHSELVNARIPTKDVSPEKVPSNAYHASRAVPDKDLSHVVELDDALVSDSVLPNAQLEREAQEAANSMGDIEAGQTAEVTMSLLPPLSESDQAAAAEVVAIALVDADTTVEDAAANDVSRVQDSFVQTPEGLKASLVQHASESQESRQNSRKRKRTSSAGSTARKRMSTSPIKKALGFFSSYIAGRRQDEEDEDRGEEIVVASSQPRSPPQADAEPSKPSSPLVVIPVTSFVDSTAASPGTAAVLDRPKKRGPGRPRTSEASSPANQRSKQAMPKTLKRRASALSDDNDHDDEKDTESIGAKPTPSEGRRQRQRRDTELRQVASRSQDDSPARNLRSRSTGSRQASNELALQEQDHCADDAITTPQKQHQSEASVALQPVSPSTPKTILERLREVLGELQKAVLGPREEREMDDVLYELRRESHEAARRGRQRTDSLS</sequence>
<feature type="region of interest" description="Disordered" evidence="7">
    <location>
        <begin position="1203"/>
        <end position="1375"/>
    </location>
</feature>
<feature type="compositionally biased region" description="Low complexity" evidence="7">
    <location>
        <begin position="55"/>
        <end position="71"/>
    </location>
</feature>
<feature type="region of interest" description="Disordered" evidence="7">
    <location>
        <begin position="1527"/>
        <end position="1725"/>
    </location>
</feature>
<evidence type="ECO:0000256" key="7">
    <source>
        <dbReference type="SAM" id="MobiDB-lite"/>
    </source>
</evidence>
<dbReference type="EMBL" id="KB445551">
    <property type="protein sequence ID" value="EMC99498.1"/>
    <property type="molecule type" value="Genomic_DNA"/>
</dbReference>
<dbReference type="GO" id="GO:0140445">
    <property type="term" value="C:chromosome, telomeric repeat region"/>
    <property type="evidence" value="ECO:0007669"/>
    <property type="project" value="TreeGrafter"/>
</dbReference>
<keyword evidence="3" id="KW-0158">Chromosome</keyword>
<keyword evidence="5" id="KW-0539">Nucleus</keyword>
<dbReference type="STRING" id="717646.M2N643"/>
<dbReference type="KEGG" id="bcom:BAUCODRAFT_153681"/>
<organism evidence="9 10">
    <name type="scientific">Baudoinia panamericana (strain UAMH 10762)</name>
    <name type="common">Angels' share fungus</name>
    <name type="synonym">Baudoinia compniacensis (strain UAMH 10762)</name>
    <dbReference type="NCBI Taxonomy" id="717646"/>
    <lineage>
        <taxon>Eukaryota</taxon>
        <taxon>Fungi</taxon>
        <taxon>Dikarya</taxon>
        <taxon>Ascomycota</taxon>
        <taxon>Pezizomycotina</taxon>
        <taxon>Dothideomycetes</taxon>
        <taxon>Dothideomycetidae</taxon>
        <taxon>Mycosphaerellales</taxon>
        <taxon>Teratosphaeriaceae</taxon>
        <taxon>Baudoinia</taxon>
    </lineage>
</organism>
<feature type="compositionally biased region" description="Acidic residues" evidence="7">
    <location>
        <begin position="1303"/>
        <end position="1315"/>
    </location>
</feature>
<proteinExistence type="predicted"/>
<evidence type="ECO:0000256" key="2">
    <source>
        <dbReference type="ARBA" id="ARBA00004574"/>
    </source>
</evidence>
<feature type="compositionally biased region" description="Basic and acidic residues" evidence="7">
    <location>
        <begin position="1214"/>
        <end position="1227"/>
    </location>
</feature>
<dbReference type="OMA" id="FMTPPHL"/>
<feature type="region of interest" description="Disordered" evidence="7">
    <location>
        <begin position="1472"/>
        <end position="1514"/>
    </location>
</feature>
<feature type="region of interest" description="Disordered" evidence="7">
    <location>
        <begin position="1"/>
        <end position="79"/>
    </location>
</feature>
<reference evidence="9 10" key="1">
    <citation type="journal article" date="2012" name="PLoS Pathog.">
        <title>Diverse lifestyles and strategies of plant pathogenesis encoded in the genomes of eighteen Dothideomycetes fungi.</title>
        <authorList>
            <person name="Ohm R.A."/>
            <person name="Feau N."/>
            <person name="Henrissat B."/>
            <person name="Schoch C.L."/>
            <person name="Horwitz B.A."/>
            <person name="Barry K.W."/>
            <person name="Condon B.J."/>
            <person name="Copeland A.C."/>
            <person name="Dhillon B."/>
            <person name="Glaser F."/>
            <person name="Hesse C.N."/>
            <person name="Kosti I."/>
            <person name="LaButti K."/>
            <person name="Lindquist E.A."/>
            <person name="Lucas S."/>
            <person name="Salamov A.A."/>
            <person name="Bradshaw R.E."/>
            <person name="Ciuffetti L."/>
            <person name="Hamelin R.C."/>
            <person name="Kema G.H.J."/>
            <person name="Lawrence C."/>
            <person name="Scott J.A."/>
            <person name="Spatafora J.W."/>
            <person name="Turgeon B.G."/>
            <person name="de Wit P.J.G.M."/>
            <person name="Zhong S."/>
            <person name="Goodwin S.B."/>
            <person name="Grigoriev I.V."/>
        </authorList>
    </citation>
    <scope>NUCLEOTIDE SEQUENCE [LARGE SCALE GENOMIC DNA]</scope>
    <source>
        <strain evidence="9 10">UAMH 10762</strain>
    </source>
</reference>
<evidence type="ECO:0000256" key="5">
    <source>
        <dbReference type="ARBA" id="ARBA00023242"/>
    </source>
</evidence>
<feature type="compositionally biased region" description="Polar residues" evidence="7">
    <location>
        <begin position="1145"/>
        <end position="1160"/>
    </location>
</feature>
<keyword evidence="4" id="KW-0779">Telomere</keyword>
<dbReference type="GeneID" id="19109274"/>
<feature type="compositionally biased region" description="Polar residues" evidence="7">
    <location>
        <begin position="1601"/>
        <end position="1612"/>
    </location>
</feature>